<name>A0A1H0XJW9_9ACTN</name>
<dbReference type="STRING" id="35622.SAMN04489764_0001"/>
<evidence type="ECO:0000313" key="2">
    <source>
        <dbReference type="Proteomes" id="UP000217103"/>
    </source>
</evidence>
<keyword evidence="2" id="KW-1185">Reference proteome</keyword>
<evidence type="ECO:0000313" key="1">
    <source>
        <dbReference type="EMBL" id="SDQ03119.1"/>
    </source>
</evidence>
<dbReference type="EMBL" id="FNKK01000001">
    <property type="protein sequence ID" value="SDQ03119.1"/>
    <property type="molecule type" value="Genomic_DNA"/>
</dbReference>
<reference evidence="1 2" key="1">
    <citation type="submission" date="2016-10" db="EMBL/GenBank/DDBJ databases">
        <authorList>
            <person name="de Groot N.N."/>
        </authorList>
    </citation>
    <scope>NUCLEOTIDE SEQUENCE [LARGE SCALE GENOMIC DNA]</scope>
    <source>
        <strain evidence="1 2">DSM 43794</strain>
    </source>
</reference>
<dbReference type="AlphaFoldDB" id="A0A1H0XJW9"/>
<gene>
    <name evidence="1" type="ORF">SAMN04489764_0001</name>
</gene>
<proteinExistence type="predicted"/>
<feature type="non-terminal residue" evidence="1">
    <location>
        <position position="33"/>
    </location>
</feature>
<dbReference type="Proteomes" id="UP000217103">
    <property type="component" value="Unassembled WGS sequence"/>
</dbReference>
<sequence length="33" mass="3172">MRCSSSIAATAEAAGLSIPLDVAVLLIAVVTGA</sequence>
<organism evidence="1 2">
    <name type="scientific">Thermostaphylospora chromogena</name>
    <dbReference type="NCBI Taxonomy" id="35622"/>
    <lineage>
        <taxon>Bacteria</taxon>
        <taxon>Bacillati</taxon>
        <taxon>Actinomycetota</taxon>
        <taxon>Actinomycetes</taxon>
        <taxon>Streptosporangiales</taxon>
        <taxon>Thermomonosporaceae</taxon>
        <taxon>Thermostaphylospora</taxon>
    </lineage>
</organism>
<accession>A0A1H0XJW9</accession>
<protein>
    <submittedName>
        <fullName evidence="1">Uncharacterized protein</fullName>
    </submittedName>
</protein>